<dbReference type="InterPro" id="IPR008042">
    <property type="entry name" value="Retrotrans_Pao"/>
</dbReference>
<evidence type="ECO:0000313" key="1">
    <source>
        <dbReference type="EMBL" id="KAL1249503.1"/>
    </source>
</evidence>
<proteinExistence type="predicted"/>
<name>A0ABR3L9I0_9TELE</name>
<organism evidence="1 2">
    <name type="scientific">Cirrhinus molitorella</name>
    <name type="common">mud carp</name>
    <dbReference type="NCBI Taxonomy" id="172907"/>
    <lineage>
        <taxon>Eukaryota</taxon>
        <taxon>Metazoa</taxon>
        <taxon>Chordata</taxon>
        <taxon>Craniata</taxon>
        <taxon>Vertebrata</taxon>
        <taxon>Euteleostomi</taxon>
        <taxon>Actinopterygii</taxon>
        <taxon>Neopterygii</taxon>
        <taxon>Teleostei</taxon>
        <taxon>Ostariophysi</taxon>
        <taxon>Cypriniformes</taxon>
        <taxon>Cyprinidae</taxon>
        <taxon>Labeoninae</taxon>
        <taxon>Labeonini</taxon>
        <taxon>Cirrhinus</taxon>
    </lineage>
</organism>
<comment type="caution">
    <text evidence="1">The sequence shown here is derived from an EMBL/GenBank/DDBJ whole genome shotgun (WGS) entry which is preliminary data.</text>
</comment>
<dbReference type="PANTHER" id="PTHR47331">
    <property type="entry name" value="PHD-TYPE DOMAIN-CONTAINING PROTEIN"/>
    <property type="match status" value="1"/>
</dbReference>
<keyword evidence="2" id="KW-1185">Reference proteome</keyword>
<dbReference type="PANTHER" id="PTHR47331:SF6">
    <property type="entry name" value="DOUBLECORTIN DOMAIN-CONTAINING PROTEIN"/>
    <property type="match status" value="1"/>
</dbReference>
<evidence type="ECO:0000313" key="2">
    <source>
        <dbReference type="Proteomes" id="UP001558613"/>
    </source>
</evidence>
<dbReference type="Pfam" id="PF05380">
    <property type="entry name" value="Peptidase_A17"/>
    <property type="match status" value="1"/>
</dbReference>
<sequence>MNLKEEAPNSGELRSVIFGACKNSMYGTSENSLGCDVFQMTENDNKLALSIEDTAFLRIMDSEVYRDEGNSWVAPLPFRVPRQVLPNNREQVLNRFHSLQHTLKKKPEMEKQFVAFMKKILENDHAELIKLHIPAYLYLRAIDSDGNCNVGFVLGRAKLAPQHKPTIPQLELCAAVLVVEIADLIRQEIDLRLEAVRFYCDSKVVLGPEQWFYVPTELNPADHASRGVSASQLNDSAWLKGPPFLSKPYTFLQKEQESYELVSPFLTITLKSRKAFPSDNMMKVPTGSCLHLTWIKGLPGTLIEAFLSHRGFCIHFVL</sequence>
<accession>A0ABR3L9I0</accession>
<dbReference type="Proteomes" id="UP001558613">
    <property type="component" value="Unassembled WGS sequence"/>
</dbReference>
<gene>
    <name evidence="1" type="ORF">QQF64_020508</name>
</gene>
<reference evidence="1 2" key="1">
    <citation type="submission" date="2023-09" db="EMBL/GenBank/DDBJ databases">
        <authorList>
            <person name="Wang M."/>
        </authorList>
    </citation>
    <scope>NUCLEOTIDE SEQUENCE [LARGE SCALE GENOMIC DNA]</scope>
    <source>
        <strain evidence="1">GT-2023</strain>
        <tissue evidence="1">Liver</tissue>
    </source>
</reference>
<dbReference type="EMBL" id="JAYMGO010000023">
    <property type="protein sequence ID" value="KAL1249503.1"/>
    <property type="molecule type" value="Genomic_DNA"/>
</dbReference>
<protein>
    <submittedName>
        <fullName evidence="1">Uncharacterized protein</fullName>
    </submittedName>
</protein>